<protein>
    <submittedName>
        <fullName evidence="1">AAA family ATPase</fullName>
    </submittedName>
</protein>
<evidence type="ECO:0000313" key="2">
    <source>
        <dbReference type="Proteomes" id="UP000308886"/>
    </source>
</evidence>
<name>A0AC61QQ66_9BACT</name>
<gene>
    <name evidence="1" type="ORF">E5358_08380</name>
</gene>
<organism evidence="1 2">
    <name type="scientific">Palleniella muris</name>
    <dbReference type="NCBI Taxonomy" id="3038145"/>
    <lineage>
        <taxon>Bacteria</taxon>
        <taxon>Pseudomonadati</taxon>
        <taxon>Bacteroidota</taxon>
        <taxon>Bacteroidia</taxon>
        <taxon>Bacteroidales</taxon>
        <taxon>Prevotellaceae</taxon>
        <taxon>Palleniella</taxon>
    </lineage>
</organism>
<reference evidence="1" key="1">
    <citation type="submission" date="2019-04" db="EMBL/GenBank/DDBJ databases">
        <title>Microbes associate with the intestines of laboratory mice.</title>
        <authorList>
            <person name="Navarre W."/>
            <person name="Wong E."/>
            <person name="Huang K."/>
            <person name="Tropini C."/>
            <person name="Ng K."/>
            <person name="Yu B."/>
        </authorList>
    </citation>
    <scope>NUCLEOTIDE SEQUENCE</scope>
    <source>
        <strain evidence="1">NM73_A23</strain>
    </source>
</reference>
<keyword evidence="2" id="KW-1185">Reference proteome</keyword>
<comment type="caution">
    <text evidence="1">The sequence shown here is derived from an EMBL/GenBank/DDBJ whole genome shotgun (WGS) entry which is preliminary data.</text>
</comment>
<evidence type="ECO:0000313" key="1">
    <source>
        <dbReference type="EMBL" id="TGX82066.1"/>
    </source>
</evidence>
<proteinExistence type="predicted"/>
<sequence>MLIIENSTELLQEALSEAEAFAQESRHEFLTPEHLLWAVAQQEQFQKACPDSEECKRAQDSLQEYLEKYLPVVPDDMDCQVAPSQHLGKVVNAAFVALEGAYGRLLDVTHVIQVMMMQEDSYCSKILAQIHGGNKGLFMSHLVTEYESEGIEEKHEEGADTPEKKGEWEKYVTCLNDNVDCYNPLVGRKEELERTVQILSRKDKNNPLHVGEPGVGKTAIAYGLAAMIENEEVPECIAGSRVYALDLGALIAGTSYRGEFEKRLKSVLDGVEETGNAILYIDEIHNIIGAGRMDQGSLDAGNIMKPYLADGTVRVIGATTYEEYNKNFIRDKAFSRRFEMVPILEPSIDDCVEILNGIKGRYEDFHHVAFTDEAIKYAVTASAKFITGRYLPDKAVDLLDEAGAWRKLHPTQDAVQTVDKKLVAEVLAKICKVDILAEDKDDLQRLVDLDKRIKAQIFGQDKAVREVSEAVQMAGTGLIDDNKPMGSLLFVGPTGVGKTEVAKVLAAELGVPLIRFDMSEYAEKHTVAKLIGSPAGYVGYDDGGLLTDAIRKTPHCVLLLDELEKAHQNIYNILLQVMDYAMLTNNKGQKADFRHAVIIMTTNAGAQFAKQSIGFANTSTAGSVMMKSVKRTFKPEFLNRLTAITVFNDMDRSMAERILEKKLQHLSDKLKAKNITLRLSDEAKQLLLEKGFSAEYGGREIDRVITSMLKPLLMRSILRGETMNGNVVEVIVEDSNLKIKA</sequence>
<dbReference type="EMBL" id="SRZC01000012">
    <property type="protein sequence ID" value="TGX82066.1"/>
    <property type="molecule type" value="Genomic_DNA"/>
</dbReference>
<dbReference type="Proteomes" id="UP000308886">
    <property type="component" value="Unassembled WGS sequence"/>
</dbReference>
<accession>A0AC61QQ66</accession>